<dbReference type="Gene3D" id="3.10.450.40">
    <property type="match status" value="2"/>
</dbReference>
<keyword evidence="1" id="KW-0732">Signal</keyword>
<gene>
    <name evidence="3" type="ORF">H9872_09530</name>
</gene>
<evidence type="ECO:0000313" key="3">
    <source>
        <dbReference type="EMBL" id="MBU3804979.1"/>
    </source>
</evidence>
<comment type="caution">
    <text evidence="3">The sequence shown here is derived from an EMBL/GenBank/DDBJ whole genome shotgun (WGS) entry which is preliminary data.</text>
</comment>
<feature type="domain" description="PepSY" evidence="2">
    <location>
        <begin position="109"/>
        <end position="169"/>
    </location>
</feature>
<dbReference type="AlphaFoldDB" id="A0A9E2NME3"/>
<dbReference type="InterPro" id="IPR025711">
    <property type="entry name" value="PepSY"/>
</dbReference>
<evidence type="ECO:0000256" key="1">
    <source>
        <dbReference type="SAM" id="SignalP"/>
    </source>
</evidence>
<reference evidence="3" key="1">
    <citation type="journal article" date="2021" name="PeerJ">
        <title>Extensive microbial diversity within the chicken gut microbiome revealed by metagenomics and culture.</title>
        <authorList>
            <person name="Gilroy R."/>
            <person name="Ravi A."/>
            <person name="Getino M."/>
            <person name="Pursley I."/>
            <person name="Horton D.L."/>
            <person name="Alikhan N.F."/>
            <person name="Baker D."/>
            <person name="Gharbi K."/>
            <person name="Hall N."/>
            <person name="Watson M."/>
            <person name="Adriaenssens E.M."/>
            <person name="Foster-Nyarko E."/>
            <person name="Jarju S."/>
            <person name="Secka A."/>
            <person name="Antonio M."/>
            <person name="Oren A."/>
            <person name="Chaudhuri R.R."/>
            <person name="La Ragione R."/>
            <person name="Hildebrand F."/>
            <person name="Pallen M.J."/>
        </authorList>
    </citation>
    <scope>NUCLEOTIDE SEQUENCE</scope>
    <source>
        <strain evidence="3">B5-657</strain>
    </source>
</reference>
<feature type="signal peptide" evidence="1">
    <location>
        <begin position="1"/>
        <end position="21"/>
    </location>
</feature>
<dbReference type="Pfam" id="PF03413">
    <property type="entry name" value="PepSY"/>
    <property type="match status" value="2"/>
</dbReference>
<evidence type="ECO:0000259" key="2">
    <source>
        <dbReference type="Pfam" id="PF03413"/>
    </source>
</evidence>
<dbReference type="Proteomes" id="UP000824229">
    <property type="component" value="Unassembled WGS sequence"/>
</dbReference>
<protein>
    <submittedName>
        <fullName evidence="3">PepSY domain-containing protein</fullName>
    </submittedName>
</protein>
<dbReference type="EMBL" id="JAHLFQ010000221">
    <property type="protein sequence ID" value="MBU3804979.1"/>
    <property type="molecule type" value="Genomic_DNA"/>
</dbReference>
<name>A0A9E2NME3_9FIRM</name>
<sequence>MKKKGILIACLALSMTITVSAFTYKKVSANLKSQAINYKGNISNQEVLVYNNTTYVPLRNLSELVGIPLEYKDGVIYLGEYTNDTDDIINNDSNNNSQGINHNGNRLYIGKQEAKNIALKHAGIQKGNFTITKLKLSRHDNRIVYEVEFFAGNKEYDYDIDAITGQIVSYDHDIEGFEIPNTNSNANYIGEEKAEQIALAHANLTKQQVSYVKNELDQDDGIWEYQIEFKYENKEYEYDINAYTGEIIDYSIDND</sequence>
<evidence type="ECO:0000313" key="4">
    <source>
        <dbReference type="Proteomes" id="UP000824229"/>
    </source>
</evidence>
<accession>A0A9E2NME3</accession>
<feature type="chain" id="PRO_5039270149" evidence="1">
    <location>
        <begin position="22"/>
        <end position="255"/>
    </location>
</feature>
<organism evidence="3 4">
    <name type="scientific">Candidatus Cellulosilyticum pullistercoris</name>
    <dbReference type="NCBI Taxonomy" id="2838521"/>
    <lineage>
        <taxon>Bacteria</taxon>
        <taxon>Bacillati</taxon>
        <taxon>Bacillota</taxon>
        <taxon>Clostridia</taxon>
        <taxon>Lachnospirales</taxon>
        <taxon>Cellulosilyticaceae</taxon>
        <taxon>Cellulosilyticum</taxon>
    </lineage>
</organism>
<proteinExistence type="predicted"/>
<reference evidence="3" key="2">
    <citation type="submission" date="2021-04" db="EMBL/GenBank/DDBJ databases">
        <authorList>
            <person name="Gilroy R."/>
        </authorList>
    </citation>
    <scope>NUCLEOTIDE SEQUENCE</scope>
    <source>
        <strain evidence="3">B5-657</strain>
    </source>
</reference>
<feature type="domain" description="PepSY" evidence="2">
    <location>
        <begin position="189"/>
        <end position="249"/>
    </location>
</feature>